<dbReference type="InterPro" id="IPR052179">
    <property type="entry name" value="DD-CPase-like"/>
</dbReference>
<keyword evidence="3" id="KW-0378">Hydrolase</keyword>
<feature type="domain" description="D-alanyl-D-alanine carboxypeptidase-like core" evidence="2">
    <location>
        <begin position="71"/>
        <end position="148"/>
    </location>
</feature>
<reference evidence="3" key="1">
    <citation type="submission" date="2015-08" db="EMBL/GenBank/DDBJ databases">
        <authorList>
            <person name="Babu N.S."/>
            <person name="Beckwith C.J."/>
            <person name="Beseler K.G."/>
            <person name="Brison A."/>
            <person name="Carone J.V."/>
            <person name="Caskin T.P."/>
            <person name="Diamond M."/>
            <person name="Durham M.E."/>
            <person name="Foxe J.M."/>
            <person name="Go M."/>
            <person name="Henderson B.A."/>
            <person name="Jones I.B."/>
            <person name="McGettigan J.A."/>
            <person name="Micheletti S.J."/>
            <person name="Nasrallah M.E."/>
            <person name="Ortiz D."/>
            <person name="Piller C.R."/>
            <person name="Privatt S.R."/>
            <person name="Schneider S.L."/>
            <person name="Sharp S."/>
            <person name="Smith T.C."/>
            <person name="Stanton J.D."/>
            <person name="Ullery H.E."/>
            <person name="Wilson R.J."/>
            <person name="Serrano M.G."/>
            <person name="Buck G."/>
            <person name="Lee V."/>
            <person name="Wang Y."/>
            <person name="Carvalho R."/>
            <person name="Voegtly L."/>
            <person name="Shi R."/>
            <person name="Duckworth R."/>
            <person name="Johnson A."/>
            <person name="Loviza R."/>
            <person name="Walstead R."/>
            <person name="Shah Z."/>
            <person name="Kiflezghi M."/>
            <person name="Wade K."/>
            <person name="Ball S.L."/>
            <person name="Bradley K.W."/>
            <person name="Asai D.J."/>
            <person name="Bowman C.A."/>
            <person name="Russell D.A."/>
            <person name="Pope W.H."/>
            <person name="Jacobs-Sera D."/>
            <person name="Hendrix R.W."/>
            <person name="Hatfull G.F."/>
        </authorList>
    </citation>
    <scope>NUCLEOTIDE SEQUENCE</scope>
</reference>
<evidence type="ECO:0000313" key="3">
    <source>
        <dbReference type="EMBL" id="CUR62421.1"/>
    </source>
</evidence>
<dbReference type="Pfam" id="PF02557">
    <property type="entry name" value="VanY"/>
    <property type="match status" value="1"/>
</dbReference>
<dbReference type="PROSITE" id="PS51257">
    <property type="entry name" value="PROKAR_LIPOPROTEIN"/>
    <property type="match status" value="1"/>
</dbReference>
<dbReference type="Gene3D" id="3.30.1380.10">
    <property type="match status" value="1"/>
</dbReference>
<dbReference type="PANTHER" id="PTHR34385:SF1">
    <property type="entry name" value="PEPTIDOGLYCAN L-ALANYL-D-GLUTAMATE ENDOPEPTIDASE CWLK"/>
    <property type="match status" value="1"/>
</dbReference>
<gene>
    <name evidence="3" type="ORF">NOCA180065</name>
</gene>
<proteinExistence type="predicted"/>
<dbReference type="AlphaFoldDB" id="A0A2P2CKF7"/>
<dbReference type="PANTHER" id="PTHR34385">
    <property type="entry name" value="D-ALANYL-D-ALANINE CARBOXYPEPTIDASE"/>
    <property type="match status" value="1"/>
</dbReference>
<keyword evidence="3" id="KW-0645">Protease</keyword>
<accession>A0A2P2CKF7</accession>
<evidence type="ECO:0000256" key="1">
    <source>
        <dbReference type="SAM" id="MobiDB-lite"/>
    </source>
</evidence>
<evidence type="ECO:0000259" key="2">
    <source>
        <dbReference type="Pfam" id="PF02557"/>
    </source>
</evidence>
<keyword evidence="3" id="KW-0121">Carboxypeptidase</keyword>
<dbReference type="InterPro" id="IPR003709">
    <property type="entry name" value="VanY-like_core_dom"/>
</dbReference>
<sequence length="201" mass="21023">MSPARPVVLALVLLTLGCAATRDPSVVSLEQVTRSVSAPEGLPRSSGSRGIADGELPAGTTAYDDHPGVARLDRRLLQQLRAATDDASAAGVGVVVTSGWRSRAYQTLLFEEAVAERGSESAAAAWVARPGTSVHEAGAAVDIGPYAAIDWLVQHGADLGLCQVYANEPWHFELDPDAQDRGCPPLYDDPTEDPRLSPAGG</sequence>
<feature type="region of interest" description="Disordered" evidence="1">
    <location>
        <begin position="177"/>
        <end position="201"/>
    </location>
</feature>
<name>A0A2P2CKF7_9ZZZZ</name>
<dbReference type="InterPro" id="IPR009045">
    <property type="entry name" value="Zn_M74/Hedgehog-like"/>
</dbReference>
<dbReference type="GO" id="GO:0004180">
    <property type="term" value="F:carboxypeptidase activity"/>
    <property type="evidence" value="ECO:0007669"/>
    <property type="project" value="UniProtKB-KW"/>
</dbReference>
<dbReference type="GO" id="GO:0006508">
    <property type="term" value="P:proteolysis"/>
    <property type="evidence" value="ECO:0007669"/>
    <property type="project" value="InterPro"/>
</dbReference>
<dbReference type="SUPFAM" id="SSF55166">
    <property type="entry name" value="Hedgehog/DD-peptidase"/>
    <property type="match status" value="1"/>
</dbReference>
<organism evidence="3">
    <name type="scientific">metagenome</name>
    <dbReference type="NCBI Taxonomy" id="256318"/>
    <lineage>
        <taxon>unclassified sequences</taxon>
        <taxon>metagenomes</taxon>
    </lineage>
</organism>
<dbReference type="EMBL" id="CZKB01000028">
    <property type="protein sequence ID" value="CUR62421.1"/>
    <property type="molecule type" value="Genomic_DNA"/>
</dbReference>
<protein>
    <submittedName>
        <fullName evidence="3">Peptidase M15B and M15C DD-carboxypeptidase VanY/endolysin</fullName>
    </submittedName>
</protein>